<dbReference type="EMBL" id="KE525350">
    <property type="protein sequence ID" value="KFB50961.1"/>
    <property type="molecule type" value="Genomic_DNA"/>
</dbReference>
<gene>
    <name evidence="1" type="ORF">ZHAS_00019003</name>
</gene>
<protein>
    <submittedName>
        <fullName evidence="1 2">Uncharacterized protein</fullName>
    </submittedName>
</protein>
<accession>A0A084WL67</accession>
<reference evidence="2" key="2">
    <citation type="submission" date="2020-05" db="UniProtKB">
        <authorList>
            <consortium name="EnsemblMetazoa"/>
        </authorList>
    </citation>
    <scope>IDENTIFICATION</scope>
</reference>
<dbReference type="EnsemblMetazoa" id="ASIC019003-RA">
    <property type="protein sequence ID" value="ASIC019003-PA"/>
    <property type="gene ID" value="ASIC019003"/>
</dbReference>
<organism evidence="1">
    <name type="scientific">Anopheles sinensis</name>
    <name type="common">Mosquito</name>
    <dbReference type="NCBI Taxonomy" id="74873"/>
    <lineage>
        <taxon>Eukaryota</taxon>
        <taxon>Metazoa</taxon>
        <taxon>Ecdysozoa</taxon>
        <taxon>Arthropoda</taxon>
        <taxon>Hexapoda</taxon>
        <taxon>Insecta</taxon>
        <taxon>Pterygota</taxon>
        <taxon>Neoptera</taxon>
        <taxon>Endopterygota</taxon>
        <taxon>Diptera</taxon>
        <taxon>Nematocera</taxon>
        <taxon>Culicoidea</taxon>
        <taxon>Culicidae</taxon>
        <taxon>Anophelinae</taxon>
        <taxon>Anopheles</taxon>
    </lineage>
</organism>
<dbReference type="AlphaFoldDB" id="A0A084WL67"/>
<dbReference type="EMBL" id="ATLV01024193">
    <property type="status" value="NOT_ANNOTATED_CDS"/>
    <property type="molecule type" value="Genomic_DNA"/>
</dbReference>
<keyword evidence="3" id="KW-1185">Reference proteome</keyword>
<name>A0A084WL67_ANOSI</name>
<sequence length="256" mass="28040">MRASAAVGTFSSHRVNQVASAYTIIIIAGSIAPDPGASHRCIWIKRIALPVGAPVLIMHAGKPTQLTDLVTVKKSKVIAVARLRNSRPHQAVEEILTGIETQAGNLPVNGYNRAMGTEITLLVPGSRSLVRKSCAYDSMRAFRKASIRRTHARTGLPNKSYLVIESSPSVGVILSEKWFFRFPRDRVAVGQKLLKGHASAKLISHLNLDCRLQWVTTCPEISVEQRNSLMVPEHARNIIIITNVIPIGDRVLGCKM</sequence>
<proteinExistence type="predicted"/>
<dbReference type="VEuPathDB" id="VectorBase:ASIC019003"/>
<dbReference type="Proteomes" id="UP000030765">
    <property type="component" value="Unassembled WGS sequence"/>
</dbReference>
<evidence type="ECO:0000313" key="3">
    <source>
        <dbReference type="Proteomes" id="UP000030765"/>
    </source>
</evidence>
<reference evidence="1 3" key="1">
    <citation type="journal article" date="2014" name="BMC Genomics">
        <title>Genome sequence of Anopheles sinensis provides insight into genetics basis of mosquito competence for malaria parasites.</title>
        <authorList>
            <person name="Zhou D."/>
            <person name="Zhang D."/>
            <person name="Ding G."/>
            <person name="Shi L."/>
            <person name="Hou Q."/>
            <person name="Ye Y."/>
            <person name="Xu Y."/>
            <person name="Zhou H."/>
            <person name="Xiong C."/>
            <person name="Li S."/>
            <person name="Yu J."/>
            <person name="Hong S."/>
            <person name="Yu X."/>
            <person name="Zou P."/>
            <person name="Chen C."/>
            <person name="Chang X."/>
            <person name="Wang W."/>
            <person name="Lv Y."/>
            <person name="Sun Y."/>
            <person name="Ma L."/>
            <person name="Shen B."/>
            <person name="Zhu C."/>
        </authorList>
    </citation>
    <scope>NUCLEOTIDE SEQUENCE [LARGE SCALE GENOMIC DNA]</scope>
</reference>
<evidence type="ECO:0000313" key="2">
    <source>
        <dbReference type="EnsemblMetazoa" id="ASIC019003-PA"/>
    </source>
</evidence>
<evidence type="ECO:0000313" key="1">
    <source>
        <dbReference type="EMBL" id="KFB50961.1"/>
    </source>
</evidence>